<accession>A0A401RXF3</accession>
<dbReference type="InterPro" id="IPR000863">
    <property type="entry name" value="Sulfotransferase_dom"/>
</dbReference>
<sequence>MRYGMVRCRVRITLPLPKAFDLTNLIDLLLNLSFINFTTTNWRCEQGPVHVPGRVATSQESAQDIRQKQKLLVRVNERVTVGRPLRRNQNVRSQKYDKNSTMENSEEPMTYFRHNGIIFCSQLHKAERLEELKDFNIDPHIPVLITYPKSGTTWMQQIMSLILCNDNDSKKVINLYERAPWMESVRFKLESMDYQILTTHLNYQMVPNCVKNKMFKIIYVTRNPKDVIVSSYHFHEYSRFLEAPKNFQDFLENFVEGNVFFGSWFEHIRDWHSHKDELNILFVAYEDMKNDLQSVVQKVASFLNKKLDEETLESILNQCTFKHMKENPKTNYKSVSDLFNFESGSFYRKGITGDWKNYFLVSQNEWFDAIYQKKMGDFPLKFDNM</sequence>
<organism evidence="7 8">
    <name type="scientific">Chiloscyllium punctatum</name>
    <name type="common">Brownbanded bambooshark</name>
    <name type="synonym">Hemiscyllium punctatum</name>
    <dbReference type="NCBI Taxonomy" id="137246"/>
    <lineage>
        <taxon>Eukaryota</taxon>
        <taxon>Metazoa</taxon>
        <taxon>Chordata</taxon>
        <taxon>Craniata</taxon>
        <taxon>Vertebrata</taxon>
        <taxon>Chondrichthyes</taxon>
        <taxon>Elasmobranchii</taxon>
        <taxon>Galeomorphii</taxon>
        <taxon>Galeoidea</taxon>
        <taxon>Orectolobiformes</taxon>
        <taxon>Hemiscylliidae</taxon>
        <taxon>Chiloscyllium</taxon>
    </lineage>
</organism>
<dbReference type="AlphaFoldDB" id="A0A401RXF3"/>
<dbReference type="Pfam" id="PF00685">
    <property type="entry name" value="Sulfotransfer_1"/>
    <property type="match status" value="1"/>
</dbReference>
<dbReference type="STRING" id="137246.A0A401RXF3"/>
<dbReference type="InterPro" id="IPR027417">
    <property type="entry name" value="P-loop_NTPase"/>
</dbReference>
<dbReference type="Gene3D" id="3.40.50.300">
    <property type="entry name" value="P-loop containing nucleotide triphosphate hydrolases"/>
    <property type="match status" value="1"/>
</dbReference>
<keyword evidence="8" id="KW-1185">Reference proteome</keyword>
<evidence type="ECO:0000313" key="7">
    <source>
        <dbReference type="EMBL" id="GCC22823.1"/>
    </source>
</evidence>
<comment type="similarity">
    <text evidence="2 5">Belongs to the sulfotransferase 1 family.</text>
</comment>
<dbReference type="OrthoDB" id="205623at2759"/>
<dbReference type="EMBL" id="BEZZ01000018">
    <property type="protein sequence ID" value="GCC22823.1"/>
    <property type="molecule type" value="Genomic_DNA"/>
</dbReference>
<dbReference type="SUPFAM" id="SSF52540">
    <property type="entry name" value="P-loop containing nucleoside triphosphate hydrolases"/>
    <property type="match status" value="1"/>
</dbReference>
<dbReference type="GO" id="GO:0008146">
    <property type="term" value="F:sulfotransferase activity"/>
    <property type="evidence" value="ECO:0007669"/>
    <property type="project" value="InterPro"/>
</dbReference>
<proteinExistence type="inferred from homology"/>
<evidence type="ECO:0000259" key="6">
    <source>
        <dbReference type="Pfam" id="PF00685"/>
    </source>
</evidence>
<keyword evidence="3" id="KW-0963">Cytoplasm</keyword>
<name>A0A401RXF3_CHIPU</name>
<evidence type="ECO:0000256" key="1">
    <source>
        <dbReference type="ARBA" id="ARBA00004496"/>
    </source>
</evidence>
<dbReference type="GO" id="GO:0005737">
    <property type="term" value="C:cytoplasm"/>
    <property type="evidence" value="ECO:0007669"/>
    <property type="project" value="UniProtKB-SubCell"/>
</dbReference>
<evidence type="ECO:0000256" key="5">
    <source>
        <dbReference type="RuleBase" id="RU361155"/>
    </source>
</evidence>
<gene>
    <name evidence="7" type="ORF">chiPu_0001213</name>
</gene>
<evidence type="ECO:0000256" key="4">
    <source>
        <dbReference type="ARBA" id="ARBA00022679"/>
    </source>
</evidence>
<comment type="subcellular location">
    <subcellularLocation>
        <location evidence="1">Cytoplasm</location>
    </subcellularLocation>
</comment>
<dbReference type="OMA" id="NIDPHIP"/>
<keyword evidence="4 5" id="KW-0808">Transferase</keyword>
<feature type="domain" description="Sulfotransferase" evidence="6">
    <location>
        <begin position="143"/>
        <end position="378"/>
    </location>
</feature>
<evidence type="ECO:0000256" key="3">
    <source>
        <dbReference type="ARBA" id="ARBA00022490"/>
    </source>
</evidence>
<reference evidence="7 8" key="1">
    <citation type="journal article" date="2018" name="Nat. Ecol. Evol.">
        <title>Shark genomes provide insights into elasmobranch evolution and the origin of vertebrates.</title>
        <authorList>
            <person name="Hara Y"/>
            <person name="Yamaguchi K"/>
            <person name="Onimaru K"/>
            <person name="Kadota M"/>
            <person name="Koyanagi M"/>
            <person name="Keeley SD"/>
            <person name="Tatsumi K"/>
            <person name="Tanaka K"/>
            <person name="Motone F"/>
            <person name="Kageyama Y"/>
            <person name="Nozu R"/>
            <person name="Adachi N"/>
            <person name="Nishimura O"/>
            <person name="Nakagawa R"/>
            <person name="Tanegashima C"/>
            <person name="Kiyatake I"/>
            <person name="Matsumoto R"/>
            <person name="Murakumo K"/>
            <person name="Nishida K"/>
            <person name="Terakita A"/>
            <person name="Kuratani S"/>
            <person name="Sato K"/>
            <person name="Hyodo S Kuraku.S."/>
        </authorList>
    </citation>
    <scope>NUCLEOTIDE SEQUENCE [LARGE SCALE GENOMIC DNA]</scope>
</reference>
<evidence type="ECO:0000313" key="8">
    <source>
        <dbReference type="Proteomes" id="UP000287033"/>
    </source>
</evidence>
<dbReference type="Proteomes" id="UP000287033">
    <property type="component" value="Unassembled WGS sequence"/>
</dbReference>
<dbReference type="EC" id="2.8.2.-" evidence="5"/>
<dbReference type="PANTHER" id="PTHR11783">
    <property type="entry name" value="SULFOTRANSFERASE SULT"/>
    <property type="match status" value="1"/>
</dbReference>
<evidence type="ECO:0000256" key="2">
    <source>
        <dbReference type="ARBA" id="ARBA00005771"/>
    </source>
</evidence>
<dbReference type="FunFam" id="3.40.50.300:FF:000433">
    <property type="entry name" value="Estrogen sulfotransferase"/>
    <property type="match status" value="1"/>
</dbReference>
<comment type="caution">
    <text evidence="7">The sequence shown here is derived from an EMBL/GenBank/DDBJ whole genome shotgun (WGS) entry which is preliminary data.</text>
</comment>
<protein>
    <recommendedName>
        <fullName evidence="5">Sulfotransferase</fullName>
        <ecNumber evidence="5">2.8.2.-</ecNumber>
    </recommendedName>
</protein>